<organism evidence="1 2">
    <name type="scientific">Marilutibacter maris</name>
    <dbReference type="NCBI Taxonomy" id="1605891"/>
    <lineage>
        <taxon>Bacteria</taxon>
        <taxon>Pseudomonadati</taxon>
        <taxon>Pseudomonadota</taxon>
        <taxon>Gammaproteobacteria</taxon>
        <taxon>Lysobacterales</taxon>
        <taxon>Lysobacteraceae</taxon>
        <taxon>Marilutibacter</taxon>
    </lineage>
</organism>
<dbReference type="KEGG" id="lmb:C9I47_0228"/>
<dbReference type="OrthoDB" id="5787087at2"/>
<keyword evidence="2" id="KW-1185">Reference proteome</keyword>
<dbReference type="InterPro" id="IPR007420">
    <property type="entry name" value="DUF465"/>
</dbReference>
<evidence type="ECO:0000313" key="2">
    <source>
        <dbReference type="Proteomes" id="UP000249447"/>
    </source>
</evidence>
<dbReference type="AlphaFoldDB" id="A0A2U9T4N9"/>
<accession>A0A2U9T4N9</accession>
<dbReference type="Pfam" id="PF04325">
    <property type="entry name" value="DUF465"/>
    <property type="match status" value="1"/>
</dbReference>
<reference evidence="1 2" key="1">
    <citation type="submission" date="2018-05" db="EMBL/GenBank/DDBJ databases">
        <title>The complete genome of Lysobacter maris HZ9B, a marine bacterium antagonistic against terrestrial plant pathogens.</title>
        <authorList>
            <person name="Zhang X.-Q."/>
        </authorList>
    </citation>
    <scope>NUCLEOTIDE SEQUENCE [LARGE SCALE GENOMIC DNA]</scope>
    <source>
        <strain evidence="1 2">HZ9B</strain>
    </source>
</reference>
<protein>
    <recommendedName>
        <fullName evidence="3">DUF465 domain-containing protein</fullName>
    </recommendedName>
</protein>
<dbReference type="Proteomes" id="UP000249447">
    <property type="component" value="Chromosome"/>
</dbReference>
<dbReference type="InterPro" id="IPR038444">
    <property type="entry name" value="DUF465_sf"/>
</dbReference>
<evidence type="ECO:0000313" key="1">
    <source>
        <dbReference type="EMBL" id="AWV05954.1"/>
    </source>
</evidence>
<proteinExistence type="predicted"/>
<name>A0A2U9T4N9_9GAMM</name>
<evidence type="ECO:0008006" key="3">
    <source>
        <dbReference type="Google" id="ProtNLM"/>
    </source>
</evidence>
<dbReference type="RefSeq" id="WP_111265143.1">
    <property type="nucleotide sequence ID" value="NZ_CP029843.1"/>
</dbReference>
<dbReference type="EMBL" id="CP029843">
    <property type="protein sequence ID" value="AWV05954.1"/>
    <property type="molecule type" value="Genomic_DNA"/>
</dbReference>
<gene>
    <name evidence="1" type="ORF">C9I47_0228</name>
</gene>
<dbReference type="Gene3D" id="6.10.280.50">
    <property type="match status" value="1"/>
</dbReference>
<sequence>MLETEEPAVISRRLTELRMEHRDLDAAIERLAALHAGDPHDDLALKRMKKRKLWLKDCIARLESALIPDEPA</sequence>